<dbReference type="Pfam" id="PF22960">
    <property type="entry name" value="WHD_UBR1"/>
    <property type="match status" value="1"/>
</dbReference>
<evidence type="ECO:0000313" key="13">
    <source>
        <dbReference type="EMBL" id="KAA8906211.1"/>
    </source>
</evidence>
<dbReference type="GO" id="GO:0071596">
    <property type="term" value="P:ubiquitin-dependent protein catabolic process via the N-end rule pathway"/>
    <property type="evidence" value="ECO:0007669"/>
    <property type="project" value="UniProtKB-UniRule"/>
</dbReference>
<dbReference type="Pfam" id="PF18995">
    <property type="entry name" value="PRT6_C"/>
    <property type="match status" value="1"/>
</dbReference>
<feature type="domain" description="UBR-type" evidence="12">
    <location>
        <begin position="96"/>
        <end position="169"/>
    </location>
</feature>
<dbReference type="PROSITE" id="PS51157">
    <property type="entry name" value="ZF_UBR"/>
    <property type="match status" value="1"/>
</dbReference>
<dbReference type="FunFam" id="2.10.110.30:FF:000002">
    <property type="entry name" value="Putative e3 ubiquitin-protein ligase ubr3"/>
    <property type="match status" value="1"/>
</dbReference>
<evidence type="ECO:0000259" key="12">
    <source>
        <dbReference type="PROSITE" id="PS51157"/>
    </source>
</evidence>
<dbReference type="GO" id="GO:0008270">
    <property type="term" value="F:zinc ion binding"/>
    <property type="evidence" value="ECO:0007669"/>
    <property type="project" value="UniProtKB-UniRule"/>
</dbReference>
<evidence type="ECO:0000256" key="3">
    <source>
        <dbReference type="ARBA" id="ARBA00022679"/>
    </source>
</evidence>
<dbReference type="InterPro" id="IPR044046">
    <property type="entry name" value="E3_ligase_UBR-like_C"/>
</dbReference>
<dbReference type="UniPathway" id="UPA00143"/>
<dbReference type="GeneID" id="54779806"/>
<dbReference type="InterPro" id="IPR003126">
    <property type="entry name" value="Znf_UBR"/>
</dbReference>
<dbReference type="EMBL" id="SWFT01000036">
    <property type="protein sequence ID" value="KAA8906211.1"/>
    <property type="molecule type" value="Genomic_DNA"/>
</dbReference>
<keyword evidence="4 10" id="KW-0479">Metal-binding</keyword>
<dbReference type="EC" id="2.3.2.27" evidence="10"/>
<dbReference type="CDD" id="cd19672">
    <property type="entry name" value="UBR-box_UBR1_like"/>
    <property type="match status" value="1"/>
</dbReference>
<accession>A0A642UVL1</accession>
<comment type="catalytic activity">
    <reaction evidence="1 10">
        <text>S-ubiquitinyl-[E2 ubiquitin-conjugating enzyme]-L-cysteine + [acceptor protein]-L-lysine = [E2 ubiquitin-conjugating enzyme]-L-cysteine + N(6)-ubiquitinyl-[acceptor protein]-L-lysine.</text>
        <dbReference type="EC" id="2.3.2.27"/>
    </reaction>
</comment>
<keyword evidence="3 10" id="KW-0808">Transferase</keyword>
<dbReference type="OrthoDB" id="26387at2759"/>
<dbReference type="InterPro" id="IPR039164">
    <property type="entry name" value="UBR1-like"/>
</dbReference>
<comment type="function">
    <text evidence="10">Ubiquitin ligase protein which is a component of the N-end rule pathway. Recognizes and binds to proteins bearing specific N-terminal residues that are destabilizing according to the N-end rule, leading to their ubiquitination and subsequent degradation.</text>
</comment>
<dbReference type="Pfam" id="PF02207">
    <property type="entry name" value="zf-UBR"/>
    <property type="match status" value="1"/>
</dbReference>
<evidence type="ECO:0000256" key="9">
    <source>
        <dbReference type="PROSITE-ProRule" id="PRU00508"/>
    </source>
</evidence>
<evidence type="ECO:0000256" key="5">
    <source>
        <dbReference type="ARBA" id="ARBA00022771"/>
    </source>
</evidence>
<keyword evidence="7 10" id="KW-0862">Zinc</keyword>
<name>A0A642UVL1_DIURU</name>
<dbReference type="GO" id="GO:0000151">
    <property type="term" value="C:ubiquitin ligase complex"/>
    <property type="evidence" value="ECO:0007669"/>
    <property type="project" value="TreeGrafter"/>
</dbReference>
<dbReference type="RefSeq" id="XP_034014031.1">
    <property type="nucleotide sequence ID" value="XM_034153666.1"/>
</dbReference>
<evidence type="ECO:0000256" key="8">
    <source>
        <dbReference type="ARBA" id="ARBA00046341"/>
    </source>
</evidence>
<dbReference type="GO" id="GO:0005737">
    <property type="term" value="C:cytoplasm"/>
    <property type="evidence" value="ECO:0007669"/>
    <property type="project" value="TreeGrafter"/>
</dbReference>
<evidence type="ECO:0000256" key="11">
    <source>
        <dbReference type="SAM" id="MobiDB-lite"/>
    </source>
</evidence>
<protein>
    <recommendedName>
        <fullName evidence="10">E3 ubiquitin-protein ligase</fullName>
        <ecNumber evidence="10">2.3.2.27</ecNumber>
    </recommendedName>
</protein>
<keyword evidence="14" id="KW-1185">Reference proteome</keyword>
<evidence type="ECO:0000256" key="10">
    <source>
        <dbReference type="RuleBase" id="RU366018"/>
    </source>
</evidence>
<dbReference type="InterPro" id="IPR055194">
    <property type="entry name" value="UBR1-like_WH"/>
</dbReference>
<comment type="caution">
    <text evidence="13">The sequence shown here is derived from an EMBL/GenBank/DDBJ whole genome shotgun (WGS) entry which is preliminary data.</text>
</comment>
<dbReference type="OMA" id="HAIMINI"/>
<evidence type="ECO:0000256" key="2">
    <source>
        <dbReference type="ARBA" id="ARBA00004906"/>
    </source>
</evidence>
<feature type="region of interest" description="Disordered" evidence="11">
    <location>
        <begin position="1025"/>
        <end position="1066"/>
    </location>
</feature>
<dbReference type="SMART" id="SM00396">
    <property type="entry name" value="ZnF_UBR1"/>
    <property type="match status" value="1"/>
</dbReference>
<sequence length="1737" mass="196744">MIDTKGYLVSLPSRLGFKDGKAIAANVYRALYVAATNDGADLPSIFPHTDLSQFHPRDIDPTDKAFGLGVTRDSRAHKVFSSSAASSQSYFHLRHRICARLIGAGEPLYRCVECGFDDTCVLCCHCFNPEDHRGHDVRVSISSGTTGGLCDCSDPEAFPTTLNCLCAEDTVPESSSKLSQSIEQTMSVALDYVLDVLSHSIGTLPAVQEAAAYDEIEQFSDISDLPYYSTCEDRNFGPYVLVLWNDERHNFPEAQAAIKAATDGSDTQCFAYANQINEEGRAILRTDPDPMRLVHYHKKIKETSSPTKPALVSSICSARDYMREEIVIAIFGWIKQIIAHPTIGVAASQAFARLLLDKDYWPSGKLMQVVSDRMTNDNEPALFTDGLLWNGAIKPMLPKLNDRGTMIYSQDEFYGTRLQYLLAYEIRLTKQVRSYLPTMLTSSLIAEPQFKSQFAEQVAAIFPMLFTIQAVSEREEGLAVLPEIAVQLWTCPVTIQHLVTTNKIGLLIAPCVSLINTSCSERSSFTGDRTFKSYRERDNVRNHQSFAVAMVRHMSTVAKMTSPEMLDQVSLSQSEDLFDICYKYLKLFQGFSPVLRKLGDHVEWDMFRAEDYFAIVDCVLSFANNFAQNIQANGSNVSVKTFAEKLSLEWINIDLDHRDHAVSGSPVNLINAIQTFLGWWLTNNFTTVTNCVAWWSVRSIVFAAQARVGLWVRNGSVVSKQTSAYLSFLLEGDPYFQDLYVCQSAIVGSNPTETLSFFLHIWELSGWFYYNDAIADTVYETDRFDAIVERFIQFLYVLFVDRTRIDSYNREEELQWKIAYTLADEPRAYSVIKRHIHDAFNDFVNFDNQLRHVAEYAPPKGLSDSGKYRLKDSWMAKLDPMSKFTQSGQFDTISAHQRQLINAKNPDEVVLTPQVYHAHDASIDASVAQLAYTPTMFKLLQRLLSKALADTSETFLPQLLRYIHVIVLDLNSAEVDPETLIPVALQLAEIVNRGEYAKPTTATARHLVGFLRNHDQAINQAVEAKYPTEASSKGQSPAASSKETEAERRKRKAEERKNRVMAKFKRQQQDFVANNQELVDESPAPDDNAKGYQCVQCNEAIRPDDVFGILYEKVNLCTTRLVSPDPEVEPQGVYGEWHSEGVVSCGHHIHEECYRTARRPNGEVKCAMCRTVQHNFAQMWYPHSAELSAEPFTKEAVCEPSVREVLARSQFQSADNFAGASRDAIADQFCDLMTLLAGTVRMYESAQRDKGEPDKWGLWDYPASAKQTIRVLLQEVMCKGDSPSLDTEYLGVFERAILYWLFHQESWPQVVKKHACKLIVEGIIDMEKRVFVSDVDRTPAYVKLVAAVRDVVGGDRPAVGSMEPYYYNFVRQAALFYDLVATKYTAEGHFESTLDHSTSDIASLCDLLGLPDYATLIHDETELAVAVQELRDQLVFNSGLYSMLEYAGPRSFIELPSLHANSLEMVGKMRSHQLRSRRCCLLCGVAVSIRDTEHVMTCGRGLSVGYVPSRNVVIVQYKEGREMKGAELPGPYVTEHGEIKSITRHEPAVLSQDRLNLLHKMYLTHELEGYLSRNDAFHDWRRWHLDATRFMFRPGQPPTITGDEDDTDDEPQQVNIPQAWPVVLDDDEDDEVDHDDDWLDDDMEFDPSDREMDANEFMTQMSEYEPEIRELFQLLRPERPQEPGQEQDQLSPEDGARLARMLLRLHTSRMIVDQMEGEGDMETNEESDDEYMDTRWN</sequence>
<organism evidence="13 14">
    <name type="scientific">Diutina rugosa</name>
    <name type="common">Yeast</name>
    <name type="synonym">Candida rugosa</name>
    <dbReference type="NCBI Taxonomy" id="5481"/>
    <lineage>
        <taxon>Eukaryota</taxon>
        <taxon>Fungi</taxon>
        <taxon>Dikarya</taxon>
        <taxon>Ascomycota</taxon>
        <taxon>Saccharomycotina</taxon>
        <taxon>Pichiomycetes</taxon>
        <taxon>Debaryomycetaceae</taxon>
        <taxon>Diutina</taxon>
    </lineage>
</organism>
<dbReference type="Gene3D" id="2.10.110.30">
    <property type="match status" value="1"/>
</dbReference>
<keyword evidence="6 10" id="KW-0833">Ubl conjugation pathway</keyword>
<dbReference type="VEuPathDB" id="FungiDB:DIURU_001153"/>
<reference evidence="13 14" key="1">
    <citation type="submission" date="2019-07" db="EMBL/GenBank/DDBJ databases">
        <title>Genome assembly of two rare yeast pathogens: Diutina rugosa and Trichomonascus ciferrii.</title>
        <authorList>
            <person name="Mixao V."/>
            <person name="Saus E."/>
            <person name="Hansen A."/>
            <person name="Lass-Flor C."/>
            <person name="Gabaldon T."/>
        </authorList>
    </citation>
    <scope>NUCLEOTIDE SEQUENCE [LARGE SCALE GENOMIC DNA]</scope>
    <source>
        <strain evidence="13 14">CBS 613</strain>
    </source>
</reference>
<feature type="zinc finger region" description="UBR-type" evidence="9">
    <location>
        <begin position="96"/>
        <end position="169"/>
    </location>
</feature>
<comment type="pathway">
    <text evidence="2 10">Protein modification; protein ubiquitination.</text>
</comment>
<feature type="compositionally biased region" description="Polar residues" evidence="11">
    <location>
        <begin position="1029"/>
        <end position="1041"/>
    </location>
</feature>
<keyword evidence="5 10" id="KW-0863">Zinc-finger</keyword>
<dbReference type="PANTHER" id="PTHR21497:SF26">
    <property type="entry name" value="E3 UBIQUITIN-PROTEIN LIGASE UBR1"/>
    <property type="match status" value="1"/>
</dbReference>
<dbReference type="PANTHER" id="PTHR21497">
    <property type="entry name" value="UBIQUITIN LIGASE E3 ALPHA-RELATED"/>
    <property type="match status" value="1"/>
</dbReference>
<evidence type="ECO:0000256" key="6">
    <source>
        <dbReference type="ARBA" id="ARBA00022786"/>
    </source>
</evidence>
<feature type="compositionally biased region" description="Acidic residues" evidence="11">
    <location>
        <begin position="1715"/>
        <end position="1731"/>
    </location>
</feature>
<dbReference type="GO" id="GO:0016567">
    <property type="term" value="P:protein ubiquitination"/>
    <property type="evidence" value="ECO:0007669"/>
    <property type="project" value="UniProtKB-UniRule"/>
</dbReference>
<evidence type="ECO:0000256" key="7">
    <source>
        <dbReference type="ARBA" id="ARBA00022833"/>
    </source>
</evidence>
<evidence type="ECO:0000313" key="14">
    <source>
        <dbReference type="Proteomes" id="UP000449547"/>
    </source>
</evidence>
<feature type="region of interest" description="Disordered" evidence="11">
    <location>
        <begin position="1711"/>
        <end position="1737"/>
    </location>
</feature>
<evidence type="ECO:0000256" key="4">
    <source>
        <dbReference type="ARBA" id="ARBA00022723"/>
    </source>
</evidence>
<gene>
    <name evidence="13" type="ORF">DIURU_001153</name>
</gene>
<feature type="compositionally biased region" description="Basic and acidic residues" evidence="11">
    <location>
        <begin position="1042"/>
        <end position="1058"/>
    </location>
</feature>
<evidence type="ECO:0000256" key="1">
    <source>
        <dbReference type="ARBA" id="ARBA00000900"/>
    </source>
</evidence>
<dbReference type="Proteomes" id="UP000449547">
    <property type="component" value="Unassembled WGS sequence"/>
</dbReference>
<proteinExistence type="inferred from homology"/>
<comment type="similarity">
    <text evidence="8 10">Belongs to the E3 ubiquitin-protein ligase UBR1-like family.</text>
</comment>
<dbReference type="GO" id="GO:0061630">
    <property type="term" value="F:ubiquitin protein ligase activity"/>
    <property type="evidence" value="ECO:0007669"/>
    <property type="project" value="UniProtKB-UniRule"/>
</dbReference>